<dbReference type="PROSITE" id="PS51748">
    <property type="entry name" value="HEXOKINASE_2"/>
    <property type="match status" value="1"/>
</dbReference>
<dbReference type="GO" id="GO:0006096">
    <property type="term" value="P:glycolytic process"/>
    <property type="evidence" value="ECO:0007669"/>
    <property type="project" value="UniProtKB-UniPathway"/>
</dbReference>
<evidence type="ECO:0000256" key="5">
    <source>
        <dbReference type="ARBA" id="ARBA00022840"/>
    </source>
</evidence>
<organism evidence="8 9">
    <name type="scientific">Aspergillus carbonarius (strain ITEM 5010)</name>
    <dbReference type="NCBI Taxonomy" id="602072"/>
    <lineage>
        <taxon>Eukaryota</taxon>
        <taxon>Fungi</taxon>
        <taxon>Dikarya</taxon>
        <taxon>Ascomycota</taxon>
        <taxon>Pezizomycotina</taxon>
        <taxon>Eurotiomycetes</taxon>
        <taxon>Eurotiomycetidae</taxon>
        <taxon>Eurotiales</taxon>
        <taxon>Aspergillaceae</taxon>
        <taxon>Aspergillus</taxon>
        <taxon>Aspergillus subgen. Circumdati</taxon>
    </lineage>
</organism>
<dbReference type="UniPathway" id="UPA00109">
    <property type="reaction ID" value="UER00180"/>
</dbReference>
<accession>A0A1R3RQM2</accession>
<dbReference type="Gene3D" id="3.30.420.40">
    <property type="match status" value="1"/>
</dbReference>
<dbReference type="Gene3D" id="3.40.367.20">
    <property type="match status" value="1"/>
</dbReference>
<dbReference type="InterPro" id="IPR043129">
    <property type="entry name" value="ATPase_NBD"/>
</dbReference>
<dbReference type="STRING" id="602072.A0A1R3RQM2"/>
<sequence length="881" mass="97795">MAKPDPNFQDFLHPLSIDHKTLYELSHRFSHTYRELAASSSEQFFPTAITRLPTGHETGRYLAVYLGLSYLRVAFIDLLGDQPRGRQPHVRRTLEKAWPIEERLRRDQAQSLFAWIGDCIAEVIADDLANAKGDPPAELIMGISFCFPTKQKFLNEAILMPTGKGFALSSSLNLHQALLDGYECHTRRSDQDSSHMPTKRRKTYCLPKLKITVMTNDTVATLASLAYSIRALPNTRVVMGLIVGAGCNSAIPMRLADLQESKISHIREKQPEAVETVVSTEWTLCGATGPLEELGVVTKWDAELEEHSNRPGFQPLEYMVGGRYIGELVRIICYDWFHGTKKILRSALPVKLVERYSLSTEFLSLVVASNSSNERLAVALSSHLPSPASSDWNWSPEFAGHLRSIAAAVQERSAALVAGATVGLLACTREIEFKNTALLGVEGQGISDQEQVAPEKHTVHSFGAPIPGWQKGPEELVVAVSGGVIQHYPHYKDRIQRHIDRLILSAGPQGEGKSVFLREASDGGIVGVGVLAGSAAGEIKGIVGSTLESERSQMSTDDKSSIQFIGESKQQRIRLLPNNTFESSGHNAFSNQPRGPKLWPSRQYSKGHLQIFLRFSQLTAAEVRLQRGKLLHLIVSRRNSHNPATSLLGTFHIQRRVSHDQNITCAYMGAKSSLQFGEGFLEQRQSIMMAVTKRGDVDVKDTGVDSRSLEFEQRIRALPLYLTSQLRSLEVLRVKVQEFFHYQSFRANLVIIEDVVQQAKVGSPVQIHWSVSMSDFLAHNITDAGIIRINAERLGSTECAIDVKQDYLLRVCGGGVDEDTHLNAIVKPKAKDSRLFIEHSPWHKCSIIGTETSMLGTCEEIKQTLVLPFESLQNFAAINQQ</sequence>
<dbReference type="Pfam" id="PF03727">
    <property type="entry name" value="Hexokinase_2"/>
    <property type="match status" value="1"/>
</dbReference>
<evidence type="ECO:0000256" key="2">
    <source>
        <dbReference type="ARBA" id="ARBA00022679"/>
    </source>
</evidence>
<dbReference type="PANTHER" id="PTHR19443">
    <property type="entry name" value="HEXOKINASE"/>
    <property type="match status" value="1"/>
</dbReference>
<dbReference type="PANTHER" id="PTHR19443:SF29">
    <property type="entry name" value="PHOSPHOTRANSFERASE"/>
    <property type="match status" value="1"/>
</dbReference>
<feature type="domain" description="Hexokinase N-terminal" evidence="6">
    <location>
        <begin position="8"/>
        <end position="227"/>
    </location>
</feature>
<dbReference type="AlphaFoldDB" id="A0A1R3RQM2"/>
<dbReference type="VEuPathDB" id="FungiDB:ASPCADRAFT_506385"/>
<feature type="domain" description="Hexokinase C-terminal" evidence="7">
    <location>
        <begin position="239"/>
        <end position="532"/>
    </location>
</feature>
<dbReference type="EMBL" id="KV907498">
    <property type="protein sequence ID" value="OOF96774.1"/>
    <property type="molecule type" value="Genomic_DNA"/>
</dbReference>
<dbReference type="GO" id="GO:0005524">
    <property type="term" value="F:ATP binding"/>
    <property type="evidence" value="ECO:0007669"/>
    <property type="project" value="UniProtKB-KW"/>
</dbReference>
<dbReference type="GO" id="GO:0008865">
    <property type="term" value="F:fructokinase activity"/>
    <property type="evidence" value="ECO:0007669"/>
    <property type="project" value="TreeGrafter"/>
</dbReference>
<dbReference type="OrthoDB" id="419537at2759"/>
<dbReference type="GO" id="GO:0004340">
    <property type="term" value="F:glucokinase activity"/>
    <property type="evidence" value="ECO:0007669"/>
    <property type="project" value="TreeGrafter"/>
</dbReference>
<dbReference type="PRINTS" id="PR00475">
    <property type="entry name" value="HEXOKINASE"/>
</dbReference>
<evidence type="ECO:0000313" key="8">
    <source>
        <dbReference type="EMBL" id="OOF96774.1"/>
    </source>
</evidence>
<evidence type="ECO:0000256" key="4">
    <source>
        <dbReference type="ARBA" id="ARBA00022777"/>
    </source>
</evidence>
<keyword evidence="3" id="KW-0547">Nucleotide-binding</keyword>
<keyword evidence="5" id="KW-0067">ATP-binding</keyword>
<evidence type="ECO:0000313" key="9">
    <source>
        <dbReference type="Proteomes" id="UP000188318"/>
    </source>
</evidence>
<proteinExistence type="inferred from homology"/>
<dbReference type="InterPro" id="IPR001312">
    <property type="entry name" value="Hexokinase"/>
</dbReference>
<dbReference type="Proteomes" id="UP000188318">
    <property type="component" value="Unassembled WGS sequence"/>
</dbReference>
<dbReference type="GO" id="GO:0001678">
    <property type="term" value="P:intracellular glucose homeostasis"/>
    <property type="evidence" value="ECO:0007669"/>
    <property type="project" value="InterPro"/>
</dbReference>
<keyword evidence="4" id="KW-0418">Kinase</keyword>
<dbReference type="InterPro" id="IPR022672">
    <property type="entry name" value="Hexokinase_N"/>
</dbReference>
<dbReference type="SUPFAM" id="SSF53067">
    <property type="entry name" value="Actin-like ATPase domain"/>
    <property type="match status" value="2"/>
</dbReference>
<evidence type="ECO:0000256" key="1">
    <source>
        <dbReference type="ARBA" id="ARBA00009225"/>
    </source>
</evidence>
<evidence type="ECO:0000259" key="7">
    <source>
        <dbReference type="Pfam" id="PF03727"/>
    </source>
</evidence>
<dbReference type="GO" id="GO:0019158">
    <property type="term" value="F:mannokinase activity"/>
    <property type="evidence" value="ECO:0007669"/>
    <property type="project" value="TreeGrafter"/>
</dbReference>
<reference evidence="9" key="1">
    <citation type="journal article" date="2017" name="Genome Biol.">
        <title>Comparative genomics reveals high biological diversity and specific adaptations in the industrially and medically important fungal genus Aspergillus.</title>
        <authorList>
            <person name="de Vries R.P."/>
            <person name="Riley R."/>
            <person name="Wiebenga A."/>
            <person name="Aguilar-Osorio G."/>
            <person name="Amillis S."/>
            <person name="Uchima C.A."/>
            <person name="Anderluh G."/>
            <person name="Asadollahi M."/>
            <person name="Askin M."/>
            <person name="Barry K."/>
            <person name="Battaglia E."/>
            <person name="Bayram O."/>
            <person name="Benocci T."/>
            <person name="Braus-Stromeyer S.A."/>
            <person name="Caldana C."/>
            <person name="Canovas D."/>
            <person name="Cerqueira G.C."/>
            <person name="Chen F."/>
            <person name="Chen W."/>
            <person name="Choi C."/>
            <person name="Clum A."/>
            <person name="Dos Santos R.A."/>
            <person name="Damasio A.R."/>
            <person name="Diallinas G."/>
            <person name="Emri T."/>
            <person name="Fekete E."/>
            <person name="Flipphi M."/>
            <person name="Freyberg S."/>
            <person name="Gallo A."/>
            <person name="Gournas C."/>
            <person name="Habgood R."/>
            <person name="Hainaut M."/>
            <person name="Harispe M.L."/>
            <person name="Henrissat B."/>
            <person name="Hilden K.S."/>
            <person name="Hope R."/>
            <person name="Hossain A."/>
            <person name="Karabika E."/>
            <person name="Karaffa L."/>
            <person name="Karanyi Z."/>
            <person name="Krasevec N."/>
            <person name="Kuo A."/>
            <person name="Kusch H."/>
            <person name="LaButti K."/>
            <person name="Lagendijk E.L."/>
            <person name="Lapidus A."/>
            <person name="Levasseur A."/>
            <person name="Lindquist E."/>
            <person name="Lipzen A."/>
            <person name="Logrieco A.F."/>
            <person name="MacCabe A."/>
            <person name="Maekelae M.R."/>
            <person name="Malavazi I."/>
            <person name="Melin P."/>
            <person name="Meyer V."/>
            <person name="Mielnichuk N."/>
            <person name="Miskei M."/>
            <person name="Molnar A.P."/>
            <person name="Mule G."/>
            <person name="Ngan C.Y."/>
            <person name="Orejas M."/>
            <person name="Orosz E."/>
            <person name="Ouedraogo J.P."/>
            <person name="Overkamp K.M."/>
            <person name="Park H.-S."/>
            <person name="Perrone G."/>
            <person name="Piumi F."/>
            <person name="Punt P.J."/>
            <person name="Ram A.F."/>
            <person name="Ramon A."/>
            <person name="Rauscher S."/>
            <person name="Record E."/>
            <person name="Riano-Pachon D.M."/>
            <person name="Robert V."/>
            <person name="Roehrig J."/>
            <person name="Ruller R."/>
            <person name="Salamov A."/>
            <person name="Salih N.S."/>
            <person name="Samson R.A."/>
            <person name="Sandor E."/>
            <person name="Sanguinetti M."/>
            <person name="Schuetze T."/>
            <person name="Sepcic K."/>
            <person name="Shelest E."/>
            <person name="Sherlock G."/>
            <person name="Sophianopoulou V."/>
            <person name="Squina F.M."/>
            <person name="Sun H."/>
            <person name="Susca A."/>
            <person name="Todd R.B."/>
            <person name="Tsang A."/>
            <person name="Unkles S.E."/>
            <person name="van de Wiele N."/>
            <person name="van Rossen-Uffink D."/>
            <person name="Oliveira J.V."/>
            <person name="Vesth T.C."/>
            <person name="Visser J."/>
            <person name="Yu J.-H."/>
            <person name="Zhou M."/>
            <person name="Andersen M.R."/>
            <person name="Archer D.B."/>
            <person name="Baker S.E."/>
            <person name="Benoit I."/>
            <person name="Brakhage A.A."/>
            <person name="Braus G.H."/>
            <person name="Fischer R."/>
            <person name="Frisvad J.C."/>
            <person name="Goldman G.H."/>
            <person name="Houbraken J."/>
            <person name="Oakley B."/>
            <person name="Pocsi I."/>
            <person name="Scazzocchio C."/>
            <person name="Seiboth B."/>
            <person name="vanKuyk P.A."/>
            <person name="Wortman J."/>
            <person name="Dyer P.S."/>
            <person name="Grigoriev I.V."/>
        </authorList>
    </citation>
    <scope>NUCLEOTIDE SEQUENCE [LARGE SCALE GENOMIC DNA]</scope>
    <source>
        <strain evidence="9">ITEM 5010</strain>
    </source>
</reference>
<dbReference type="GO" id="GO:0006013">
    <property type="term" value="P:mannose metabolic process"/>
    <property type="evidence" value="ECO:0007669"/>
    <property type="project" value="TreeGrafter"/>
</dbReference>
<gene>
    <name evidence="8" type="ORF">ASPCADRAFT_506385</name>
</gene>
<protein>
    <recommendedName>
        <fullName evidence="10">Hexokinase</fullName>
    </recommendedName>
</protein>
<evidence type="ECO:0008006" key="10">
    <source>
        <dbReference type="Google" id="ProtNLM"/>
    </source>
</evidence>
<evidence type="ECO:0000256" key="3">
    <source>
        <dbReference type="ARBA" id="ARBA00022741"/>
    </source>
</evidence>
<dbReference type="Pfam" id="PF00349">
    <property type="entry name" value="Hexokinase_1"/>
    <property type="match status" value="1"/>
</dbReference>
<evidence type="ECO:0000259" key="6">
    <source>
        <dbReference type="Pfam" id="PF00349"/>
    </source>
</evidence>
<dbReference type="GO" id="GO:0005536">
    <property type="term" value="F:D-glucose binding"/>
    <property type="evidence" value="ECO:0007669"/>
    <property type="project" value="InterPro"/>
</dbReference>
<keyword evidence="2" id="KW-0808">Transferase</keyword>
<keyword evidence="9" id="KW-1185">Reference proteome</keyword>
<dbReference type="GO" id="GO:0006006">
    <property type="term" value="P:glucose metabolic process"/>
    <property type="evidence" value="ECO:0007669"/>
    <property type="project" value="TreeGrafter"/>
</dbReference>
<comment type="similarity">
    <text evidence="1">Belongs to the hexokinase family.</text>
</comment>
<dbReference type="GO" id="GO:0005739">
    <property type="term" value="C:mitochondrion"/>
    <property type="evidence" value="ECO:0007669"/>
    <property type="project" value="TreeGrafter"/>
</dbReference>
<dbReference type="InterPro" id="IPR022673">
    <property type="entry name" value="Hexokinase_C"/>
</dbReference>
<dbReference type="GO" id="GO:0005829">
    <property type="term" value="C:cytosol"/>
    <property type="evidence" value="ECO:0007669"/>
    <property type="project" value="TreeGrafter"/>
</dbReference>
<name>A0A1R3RQM2_ASPC5</name>